<proteinExistence type="predicted"/>
<dbReference type="AlphaFoldDB" id="A0A1H1PJW5"/>
<name>A0A1H1PJW5_9GAMM</name>
<evidence type="ECO:0000259" key="1">
    <source>
        <dbReference type="Pfam" id="PF08937"/>
    </source>
</evidence>
<dbReference type="EMBL" id="LT629763">
    <property type="protein sequence ID" value="SDS11397.1"/>
    <property type="molecule type" value="Genomic_DNA"/>
</dbReference>
<dbReference type="STRING" id="472181.SAMN05216271_1188"/>
<dbReference type="InterPro" id="IPR036490">
    <property type="entry name" value="ThsB_TIR-like_sf"/>
</dbReference>
<dbReference type="SUPFAM" id="SSF52206">
    <property type="entry name" value="Hypothetical protein MTH538"/>
    <property type="match status" value="1"/>
</dbReference>
<evidence type="ECO:0000313" key="2">
    <source>
        <dbReference type="EMBL" id="SDS11397.1"/>
    </source>
</evidence>
<dbReference type="RefSeq" id="WP_172830642.1">
    <property type="nucleotide sequence ID" value="NZ_LT629763.1"/>
</dbReference>
<organism evidence="2 3">
    <name type="scientific">Halopseudomonas sabulinigri</name>
    <dbReference type="NCBI Taxonomy" id="472181"/>
    <lineage>
        <taxon>Bacteria</taxon>
        <taxon>Pseudomonadati</taxon>
        <taxon>Pseudomonadota</taxon>
        <taxon>Gammaproteobacteria</taxon>
        <taxon>Pseudomonadales</taxon>
        <taxon>Pseudomonadaceae</taxon>
        <taxon>Halopseudomonas</taxon>
    </lineage>
</organism>
<evidence type="ECO:0000313" key="3">
    <source>
        <dbReference type="Proteomes" id="UP000243413"/>
    </source>
</evidence>
<dbReference type="Pfam" id="PF08937">
    <property type="entry name" value="ThsB_TIR"/>
    <property type="match status" value="1"/>
</dbReference>
<accession>A0A1H1PJW5</accession>
<sequence>MADKIKNVFVSHHHKDDASVDGLSTMVAGKGYKFRNSSIRAKPENQERLNQRKVSDNTIKRLLRMKMRWASQVIVVIGKDTYKRDWVKWEIDTAYRLGKPILGVYENGLKDKVEIPENLKDYGSSIVGWRANSVIDALEGKVGFQYPDGTPFPTSQGGNVTC</sequence>
<dbReference type="Gene3D" id="3.40.50.9200">
    <property type="entry name" value="Hypothetical protein MTH538"/>
    <property type="match status" value="1"/>
</dbReference>
<dbReference type="InterPro" id="IPR015032">
    <property type="entry name" value="ThsB__TIR-like_domain"/>
</dbReference>
<feature type="domain" description="Thoeris protein ThsB TIR-like" evidence="1">
    <location>
        <begin position="9"/>
        <end position="110"/>
    </location>
</feature>
<gene>
    <name evidence="2" type="ORF">SAMN05216271_1188</name>
</gene>
<protein>
    <submittedName>
        <fullName evidence="2">MTH538 TIR-like domain</fullName>
    </submittedName>
</protein>
<dbReference type="Proteomes" id="UP000243413">
    <property type="component" value="Chromosome I"/>
</dbReference>
<reference evidence="3" key="1">
    <citation type="submission" date="2016-10" db="EMBL/GenBank/DDBJ databases">
        <authorList>
            <person name="Varghese N."/>
            <person name="Submissions S."/>
        </authorList>
    </citation>
    <scope>NUCLEOTIDE SEQUENCE [LARGE SCALE GENOMIC DNA]</scope>
    <source>
        <strain evidence="3">JCM 14963</strain>
    </source>
</reference>